<dbReference type="SUPFAM" id="SSF52980">
    <property type="entry name" value="Restriction endonuclease-like"/>
    <property type="match status" value="1"/>
</dbReference>
<proteinExistence type="predicted"/>
<accession>E0SSC7</accession>
<dbReference type="BioCyc" id="IAGG583356:GHAH-565-MONOMER"/>
<dbReference type="PANTHER" id="PTHR34314">
    <property type="entry name" value="CRENARCHAEAL PROTEIN, PUTATIVE-RELATED"/>
    <property type="match status" value="1"/>
</dbReference>
<dbReference type="HOGENOM" id="CLU_064028_2_1_2"/>
<evidence type="ECO:0000313" key="2">
    <source>
        <dbReference type="Proteomes" id="UP000001304"/>
    </source>
</evidence>
<dbReference type="Pfam" id="PF12644">
    <property type="entry name" value="DUF3782"/>
    <property type="match status" value="1"/>
</dbReference>
<dbReference type="KEGG" id="iag:Igag_0564"/>
<dbReference type="AlphaFoldDB" id="E0SSC7"/>
<dbReference type="Pfam" id="PF07788">
    <property type="entry name" value="PDDEXK_10"/>
    <property type="match status" value="1"/>
</dbReference>
<dbReference type="InterPro" id="IPR012431">
    <property type="entry name" value="PDDEXK_10"/>
</dbReference>
<evidence type="ECO:0000313" key="1">
    <source>
        <dbReference type="EMBL" id="ADM27399.1"/>
    </source>
</evidence>
<protein>
    <recommendedName>
        <fullName evidence="3">DUF3782 domain-containing protein</fullName>
    </recommendedName>
</protein>
<name>E0SSC7_IGNAA</name>
<sequence length="228" mass="27271">MALELLTEEERQRILKTLEKDTEFRLAIAGLLGLREILEELRKLREDFNRFVVEQEKRWEENNRRWEEVYKRFEHIETTLAIHTKNLEQLTKAIGELKSFVGSIGRRWGRDLEKMILELYRDIVKGFGIDIERIEKVYFRDYDGKYLQRGARIELDIYMSNSIVYLIEVKSLVEEEDIEWFNKKCEIFAKEKNISNYKKLVIAINITKEALERAKELGIETIYGSVIE</sequence>
<dbReference type="PANTHER" id="PTHR34314:SF6">
    <property type="entry name" value="DUF3782 DOMAIN-CONTAINING PROTEIN"/>
    <property type="match status" value="1"/>
</dbReference>
<evidence type="ECO:0008006" key="3">
    <source>
        <dbReference type="Google" id="ProtNLM"/>
    </source>
</evidence>
<keyword evidence="2" id="KW-1185">Reference proteome</keyword>
<dbReference type="Proteomes" id="UP000001304">
    <property type="component" value="Chromosome"/>
</dbReference>
<dbReference type="InterPro" id="IPR011335">
    <property type="entry name" value="Restrct_endonuc-II-like"/>
</dbReference>
<organism evidence="1 2">
    <name type="scientific">Ignisphaera aggregans (strain DSM 17230 / JCM 13409 / AQ1.S1)</name>
    <dbReference type="NCBI Taxonomy" id="583356"/>
    <lineage>
        <taxon>Archaea</taxon>
        <taxon>Thermoproteota</taxon>
        <taxon>Thermoprotei</taxon>
        <taxon>Desulfurococcales</taxon>
        <taxon>Desulfurococcaceae</taxon>
        <taxon>Ignisphaera</taxon>
    </lineage>
</organism>
<gene>
    <name evidence="1" type="ordered locus">Igag_0564</name>
</gene>
<dbReference type="EMBL" id="CP002098">
    <property type="protein sequence ID" value="ADM27399.1"/>
    <property type="molecule type" value="Genomic_DNA"/>
</dbReference>
<dbReference type="STRING" id="583356.Igag_0564"/>
<reference evidence="1 2" key="1">
    <citation type="journal article" date="2010" name="Stand. Genomic Sci.">
        <title>Complete genome sequence of Ignisphaera aggregans type strain (AQ1.S1).</title>
        <authorList>
            <person name="Goker M."/>
            <person name="Held B."/>
            <person name="Lapidus A."/>
            <person name="Nolan M."/>
            <person name="Spring S."/>
            <person name="Yasawong M."/>
            <person name="Lucas S."/>
            <person name="Glavina Del Rio T."/>
            <person name="Tice H."/>
            <person name="Cheng J.F."/>
            <person name="Goodwin L."/>
            <person name="Tapia R."/>
            <person name="Pitluck S."/>
            <person name="Liolios K."/>
            <person name="Ivanova N."/>
            <person name="Mavromatis K."/>
            <person name="Mikhailova N."/>
            <person name="Pati A."/>
            <person name="Chen A."/>
            <person name="Palaniappan K."/>
            <person name="Brambilla E."/>
            <person name="Land M."/>
            <person name="Hauser L."/>
            <person name="Chang Y.J."/>
            <person name="Jeffries C.D."/>
            <person name="Brettin T."/>
            <person name="Detter J.C."/>
            <person name="Han C."/>
            <person name="Rohde M."/>
            <person name="Sikorski J."/>
            <person name="Woyke T."/>
            <person name="Bristow J."/>
            <person name="Eisen J.A."/>
            <person name="Markowitz V."/>
            <person name="Hugenholtz P."/>
            <person name="Kyrpides N.C."/>
            <person name="Klenk H.P."/>
        </authorList>
    </citation>
    <scope>NUCLEOTIDE SEQUENCE [LARGE SCALE GENOMIC DNA]</scope>
    <source>
        <strain evidence="2">DSM 17230 / JCM 13409 / AQ1.S1</strain>
    </source>
</reference>
<dbReference type="InterPro" id="IPR024271">
    <property type="entry name" value="DUF3782"/>
</dbReference>